<keyword evidence="2" id="KW-1185">Reference proteome</keyword>
<comment type="caution">
    <text evidence="1">The sequence shown here is derived from an EMBL/GenBank/DDBJ whole genome shotgun (WGS) entry which is preliminary data.</text>
</comment>
<evidence type="ECO:0000313" key="1">
    <source>
        <dbReference type="EMBL" id="MER9287811.1"/>
    </source>
</evidence>
<dbReference type="EMBL" id="JAMYRI010000025">
    <property type="protein sequence ID" value="MER9287811.1"/>
    <property type="molecule type" value="Genomic_DNA"/>
</dbReference>
<accession>A0ACC6T7E4</accession>
<evidence type="ECO:0000313" key="2">
    <source>
        <dbReference type="Proteomes" id="UP001480082"/>
    </source>
</evidence>
<sequence length="118" mass="13344">MTDGTRQKFAAGAGVPALDPQLEAYVAAAEAALADLRRYIRRDPIEIVQERPAPFPEPDRRPEVIGRDWIEAGEAASRFNISKSKVRRLCRDDDRLSWKMVGRWYVSVPGMRVTLGFD</sequence>
<reference evidence="1 2" key="1">
    <citation type="journal article" date="2024" name="Proc. Natl. Acad. Sci. U.S.A.">
        <title>The evolutionary genomics of adaptation to stress in wild rhizobium bacteria.</title>
        <authorList>
            <person name="Kehlet-Delgado H."/>
            <person name="Montoya A.P."/>
            <person name="Jensen K.T."/>
            <person name="Wendlandt C.E."/>
            <person name="Dexheimer C."/>
            <person name="Roberts M."/>
            <person name="Torres Martinez L."/>
            <person name="Friesen M.L."/>
            <person name="Griffitts J.S."/>
            <person name="Porter S.S."/>
        </authorList>
    </citation>
    <scope>NUCLEOTIDE SEQUENCE [LARGE SCALE GENOMIC DNA]</scope>
    <source>
        <strain evidence="1 2">M0468</strain>
    </source>
</reference>
<name>A0ACC6T7E4_9HYPH</name>
<proteinExistence type="predicted"/>
<dbReference type="Proteomes" id="UP001480082">
    <property type="component" value="Unassembled WGS sequence"/>
</dbReference>
<organism evidence="1 2">
    <name type="scientific">Mesorhizobium australicum</name>
    <dbReference type="NCBI Taxonomy" id="536018"/>
    <lineage>
        <taxon>Bacteria</taxon>
        <taxon>Pseudomonadati</taxon>
        <taxon>Pseudomonadota</taxon>
        <taxon>Alphaproteobacteria</taxon>
        <taxon>Hyphomicrobiales</taxon>
        <taxon>Phyllobacteriaceae</taxon>
        <taxon>Mesorhizobium</taxon>
    </lineage>
</organism>
<gene>
    <name evidence="1" type="ORF">NKI81_28480</name>
</gene>
<protein>
    <submittedName>
        <fullName evidence="1">Uncharacterized protein</fullName>
    </submittedName>
</protein>